<gene>
    <name evidence="2" type="ORF">Y958_14310</name>
</gene>
<dbReference type="PIRSF" id="PIRSF009320">
    <property type="entry name" value="Nuc_binding_HP_1000"/>
    <property type="match status" value="1"/>
</dbReference>
<dbReference type="NCBIfam" id="NF041546">
    <property type="entry name" value="ParA_partition"/>
    <property type="match status" value="1"/>
</dbReference>
<dbReference type="InterPro" id="IPR050678">
    <property type="entry name" value="DNA_Partitioning_ATPase"/>
</dbReference>
<dbReference type="Gene3D" id="3.40.50.300">
    <property type="entry name" value="P-loop containing nucleotide triphosphate hydrolases"/>
    <property type="match status" value="1"/>
</dbReference>
<evidence type="ECO:0000313" key="2">
    <source>
        <dbReference type="EMBL" id="ASG22148.1"/>
    </source>
</evidence>
<proteinExistence type="predicted"/>
<dbReference type="InterPro" id="IPR002586">
    <property type="entry name" value="CobQ/CobB/MinD/ParA_Nub-bd_dom"/>
</dbReference>
<dbReference type="KEGG" id="nao:Y958_14310"/>
<dbReference type="PANTHER" id="PTHR13696">
    <property type="entry name" value="P-LOOP CONTAINING NUCLEOSIDE TRIPHOSPHATE HYDROLASE"/>
    <property type="match status" value="1"/>
</dbReference>
<feature type="domain" description="CobQ/CobB/MinD/ParA nucleotide binding" evidence="1">
    <location>
        <begin position="6"/>
        <end position="166"/>
    </location>
</feature>
<sequence>MAGHVVTIAQQKGGAGKTTLAIQLAVAWSLAGLRVAVVDIDPQGSLTAWFGLRVQALDDPGLTHMQINGWRTQKEVERLAREHDVVVVDSPPHAETEARIAVRVADLVVVPVQPSPMDLWATRPTLEMAKAEKRAVLVALNRVPPRAKLADRLTEAVAGLGVPMAEAAIGNRVGFAGAMMDGLSLQETDRRAKGSEEIAALAGEILARLGGTLASGTRSASA</sequence>
<dbReference type="InterPro" id="IPR027417">
    <property type="entry name" value="P-loop_NTPase"/>
</dbReference>
<dbReference type="AlphaFoldDB" id="A0A248JVJ4"/>
<dbReference type="Proteomes" id="UP000197153">
    <property type="component" value="Chromosome 2"/>
</dbReference>
<dbReference type="Pfam" id="PF01656">
    <property type="entry name" value="CbiA"/>
    <property type="match status" value="1"/>
</dbReference>
<dbReference type="InterPro" id="IPR048089">
    <property type="entry name" value="McdA"/>
</dbReference>
<dbReference type="PANTHER" id="PTHR13696:SF99">
    <property type="entry name" value="COBYRINIC ACID AC-DIAMIDE SYNTHASE"/>
    <property type="match status" value="1"/>
</dbReference>
<protein>
    <submittedName>
        <fullName evidence="2">Cobyrinic acid a,c-diamide synthase</fullName>
    </submittedName>
</protein>
<keyword evidence="3" id="KW-1185">Reference proteome</keyword>
<dbReference type="RefSeq" id="WP_088872766.1">
    <property type="nucleotide sequence ID" value="NZ_CP022111.1"/>
</dbReference>
<reference evidence="2 3" key="1">
    <citation type="submission" date="2017-06" db="EMBL/GenBank/DDBJ databases">
        <title>Complete genome sequence of Nitrospirillum amazonense strain CBAmC, an endophytic nitrogen-fixing and plant growth-promoting bacterium, isolated from sugarcane.</title>
        <authorList>
            <person name="Schwab S."/>
            <person name="dos Santos Teixeira K.R."/>
            <person name="Simoes Araujo J.L."/>
            <person name="Soares Vidal M."/>
            <person name="Borges de Freitas H.R."/>
            <person name="Rivello Crivelaro A.L."/>
            <person name="Bueno de Camargo Nunes A."/>
            <person name="dos Santos C.M."/>
            <person name="Palmeira da Silva Rosa D."/>
            <person name="da Silva Padilha D."/>
            <person name="da Silva E."/>
            <person name="Araujo Terra L."/>
            <person name="Soares Mendes V."/>
            <person name="Farinelli L."/>
            <person name="Magalhaes Cruz L."/>
            <person name="Baldani J.I."/>
        </authorList>
    </citation>
    <scope>NUCLEOTIDE SEQUENCE [LARGE SCALE GENOMIC DNA]</scope>
    <source>
        <strain evidence="2 3">CBAmC</strain>
    </source>
</reference>
<name>A0A248JVJ4_9PROT</name>
<dbReference type="EMBL" id="CP022111">
    <property type="protein sequence ID" value="ASG22148.1"/>
    <property type="molecule type" value="Genomic_DNA"/>
</dbReference>
<organism evidence="2 3">
    <name type="scientific">Nitrospirillum viridazoti CBAmc</name>
    <dbReference type="NCBI Taxonomy" id="1441467"/>
    <lineage>
        <taxon>Bacteria</taxon>
        <taxon>Pseudomonadati</taxon>
        <taxon>Pseudomonadota</taxon>
        <taxon>Alphaproteobacteria</taxon>
        <taxon>Rhodospirillales</taxon>
        <taxon>Azospirillaceae</taxon>
        <taxon>Nitrospirillum</taxon>
        <taxon>Nitrospirillum viridazoti</taxon>
    </lineage>
</organism>
<accession>A0A248JVJ4</accession>
<dbReference type="CDD" id="cd02042">
    <property type="entry name" value="ParAB_family"/>
    <property type="match status" value="1"/>
</dbReference>
<evidence type="ECO:0000259" key="1">
    <source>
        <dbReference type="Pfam" id="PF01656"/>
    </source>
</evidence>
<dbReference type="SUPFAM" id="SSF52540">
    <property type="entry name" value="P-loop containing nucleoside triphosphate hydrolases"/>
    <property type="match status" value="1"/>
</dbReference>
<evidence type="ECO:0000313" key="3">
    <source>
        <dbReference type="Proteomes" id="UP000197153"/>
    </source>
</evidence>